<dbReference type="AlphaFoldDB" id="A0A1E3V8Q2"/>
<dbReference type="InterPro" id="IPR029055">
    <property type="entry name" value="Ntn_hydrolases_N"/>
</dbReference>
<dbReference type="GO" id="GO:0016740">
    <property type="term" value="F:transferase activity"/>
    <property type="evidence" value="ECO:0007669"/>
    <property type="project" value="UniProtKB-KW"/>
</dbReference>
<comment type="caution">
    <text evidence="3">The sequence shown here is derived from an EMBL/GenBank/DDBJ whole genome shotgun (WGS) entry which is preliminary data.</text>
</comment>
<evidence type="ECO:0000256" key="1">
    <source>
        <dbReference type="ARBA" id="ARBA00022962"/>
    </source>
</evidence>
<evidence type="ECO:0000259" key="2">
    <source>
        <dbReference type="PROSITE" id="PS51278"/>
    </source>
</evidence>
<dbReference type="SUPFAM" id="SSF56235">
    <property type="entry name" value="N-terminal nucleophile aminohydrolases (Ntn hydrolases)"/>
    <property type="match status" value="1"/>
</dbReference>
<evidence type="ECO:0000313" key="3">
    <source>
        <dbReference type="EMBL" id="ODR90004.1"/>
    </source>
</evidence>
<gene>
    <name evidence="3" type="ORF">A8M32_17710</name>
</gene>
<dbReference type="PANTHER" id="PTHR43187:SF1">
    <property type="entry name" value="GLUTAMINE AMIDOTRANSFERASE DUG3-RELATED"/>
    <property type="match status" value="1"/>
</dbReference>
<reference evidence="4" key="1">
    <citation type="submission" date="2016-05" db="EMBL/GenBank/DDBJ databases">
        <authorList>
            <person name="Li Y."/>
        </authorList>
    </citation>
    <scope>NUCLEOTIDE SEQUENCE [LARGE SCALE GENOMIC DNA]</scope>
    <source>
        <strain evidence="4">YIC4027</strain>
    </source>
</reference>
<dbReference type="PANTHER" id="PTHR43187">
    <property type="entry name" value="GLUTAMINE AMIDOTRANSFERASE DUG3-RELATED"/>
    <property type="match status" value="1"/>
</dbReference>
<dbReference type="InterPro" id="IPR052373">
    <property type="entry name" value="Gamma-glu_amide_hydrolase"/>
</dbReference>
<dbReference type="EMBL" id="LYBW01000060">
    <property type="protein sequence ID" value="ODR90004.1"/>
    <property type="molecule type" value="Genomic_DNA"/>
</dbReference>
<dbReference type="OrthoDB" id="9804310at2"/>
<dbReference type="PROSITE" id="PS51278">
    <property type="entry name" value="GATASE_TYPE_2"/>
    <property type="match status" value="1"/>
</dbReference>
<keyword evidence="3" id="KW-0808">Transferase</keyword>
<keyword evidence="1 3" id="KW-0315">Glutamine amidotransferase</keyword>
<evidence type="ECO:0000313" key="4">
    <source>
        <dbReference type="Proteomes" id="UP000094342"/>
    </source>
</evidence>
<dbReference type="CDD" id="cd01908">
    <property type="entry name" value="YafJ"/>
    <property type="match status" value="1"/>
</dbReference>
<name>A0A1E3V8Q2_9HYPH</name>
<keyword evidence="4" id="KW-1185">Reference proteome</keyword>
<dbReference type="Proteomes" id="UP000094342">
    <property type="component" value="Unassembled WGS sequence"/>
</dbReference>
<dbReference type="InterPro" id="IPR026869">
    <property type="entry name" value="EgtC-like"/>
</dbReference>
<dbReference type="InterPro" id="IPR017932">
    <property type="entry name" value="GATase_2_dom"/>
</dbReference>
<dbReference type="Gene3D" id="3.60.20.10">
    <property type="entry name" value="Glutamine Phosphoribosylpyrophosphate, subunit 1, domain 1"/>
    <property type="match status" value="1"/>
</dbReference>
<dbReference type="Pfam" id="PF13230">
    <property type="entry name" value="GATase_4"/>
    <property type="match status" value="1"/>
</dbReference>
<sequence length="281" mass="30671">MCRWAAYRGEPLYLEELVTSPAHSLIEQSHCATRAKTATNGDGFGIAWYGDRPEPGRYRDILPAWSDCNLRSIARQIRSRLFLAHVRAATGGGTRRDNCHPFVHGRWCFMHNGQIGDFEHLRRPMENMLDNDLYAARTGTTDSELLFLLALQFGLGGDPLGAMAEALGFVERLAEEMERPALVRFTAAFSNGDELYAVRYASDQKAPTLYAAPMGENGGYCLVSEPLNDDNAWAEIPDGSAVVVGENGVDVLLFGAADIAVRERLAVAAVPPAAAGNLQLN</sequence>
<proteinExistence type="predicted"/>
<protein>
    <submittedName>
        <fullName evidence="3">Class II glutamine amidotransferase</fullName>
    </submittedName>
</protein>
<dbReference type="RefSeq" id="WP_069459704.1">
    <property type="nucleotide sequence ID" value="NZ_LYBW01000060.1"/>
</dbReference>
<organism evidence="3 4">
    <name type="scientific">Sinorhizobium alkalisoli</name>
    <dbReference type="NCBI Taxonomy" id="1752398"/>
    <lineage>
        <taxon>Bacteria</taxon>
        <taxon>Pseudomonadati</taxon>
        <taxon>Pseudomonadota</taxon>
        <taxon>Alphaproteobacteria</taxon>
        <taxon>Hyphomicrobiales</taxon>
        <taxon>Rhizobiaceae</taxon>
        <taxon>Sinorhizobium/Ensifer group</taxon>
        <taxon>Sinorhizobium</taxon>
    </lineage>
</organism>
<accession>A0A1E3V8Q2</accession>
<feature type="domain" description="Glutamine amidotransferase type-2" evidence="2">
    <location>
        <begin position="2"/>
        <end position="281"/>
    </location>
</feature>